<evidence type="ECO:0000313" key="12">
    <source>
        <dbReference type="Proteomes" id="UP000028761"/>
    </source>
</evidence>
<dbReference type="FunFam" id="1.10.530.10:FF:000018">
    <property type="entry name" value="Lysozyme g-like 2"/>
    <property type="match status" value="1"/>
</dbReference>
<evidence type="ECO:0000256" key="9">
    <source>
        <dbReference type="ARBA" id="ARBA00069673"/>
    </source>
</evidence>
<keyword evidence="10" id="KW-0812">Transmembrane</keyword>
<comment type="similarity">
    <text evidence="2">Belongs to the glycosyl hydrolase 23 family.</text>
</comment>
<dbReference type="InterPro" id="IPR023346">
    <property type="entry name" value="Lysozyme-like_dom_sf"/>
</dbReference>
<dbReference type="Proteomes" id="UP000028761">
    <property type="component" value="Chromosome 14"/>
</dbReference>
<evidence type="ECO:0000256" key="8">
    <source>
        <dbReference type="ARBA" id="ARBA00054346"/>
    </source>
</evidence>
<dbReference type="OMA" id="IMTMETP"/>
<keyword evidence="4" id="KW-0732">Signal</keyword>
<comment type="subcellular location">
    <subcellularLocation>
        <location evidence="1">Secreted</location>
    </subcellularLocation>
</comment>
<dbReference type="GeneTree" id="ENSGT00390000017614"/>
<dbReference type="AlphaFoldDB" id="A0A096NEZ3"/>
<keyword evidence="3" id="KW-0964">Secreted</keyword>
<evidence type="ECO:0000256" key="7">
    <source>
        <dbReference type="ARBA" id="ARBA00023295"/>
    </source>
</evidence>
<evidence type="ECO:0000256" key="10">
    <source>
        <dbReference type="SAM" id="Phobius"/>
    </source>
</evidence>
<dbReference type="PANTHER" id="PTHR31698:SF4">
    <property type="entry name" value="LYSOZYME G-LIKE PROTEIN 2"/>
    <property type="match status" value="1"/>
</dbReference>
<dbReference type="GO" id="GO:0009253">
    <property type="term" value="P:peptidoglycan catabolic process"/>
    <property type="evidence" value="ECO:0007669"/>
    <property type="project" value="InterPro"/>
</dbReference>
<reference evidence="11" key="2">
    <citation type="submission" date="2025-08" db="UniProtKB">
        <authorList>
            <consortium name="Ensembl"/>
        </authorList>
    </citation>
    <scope>IDENTIFICATION</scope>
</reference>
<protein>
    <recommendedName>
        <fullName evidence="9">Lysozyme g-like protein 2</fullName>
    </recommendedName>
</protein>
<dbReference type="GO" id="GO:0050830">
    <property type="term" value="P:defense response to Gram-positive bacterium"/>
    <property type="evidence" value="ECO:0007669"/>
    <property type="project" value="Ensembl"/>
</dbReference>
<dbReference type="InterPro" id="IPR002152">
    <property type="entry name" value="Glyco_hydro_23"/>
</dbReference>
<sequence length="269" mass="30216">MGNKEQETQHFRTKATALEKLEVQFAAEYRRHLQTERGDFLCKVANKSRSWKIRFPAMLSSVVFWGLIALIGTSRGSYPFTHSMNPHLHPRLYHGCYGDIMTMKTSGATCDANSVMNCGIRGSEMFAEMDLRAIKPYQTLIKEVGQRHCVDPAVIAAIISRESHGGSVLQDGWDHRGLKFGLMQLDKQAYHPVGAWDSKEHLSQATGILTERIKAIQKKFPTWSAAQHLRGGLSAFKSGIEAIATPADIDNDFVNDIIARAKFYKRQSF</sequence>
<evidence type="ECO:0000256" key="3">
    <source>
        <dbReference type="ARBA" id="ARBA00022525"/>
    </source>
</evidence>
<dbReference type="Ensembl" id="ENSPANT00000017516.3">
    <property type="protein sequence ID" value="ENSPANP00000011481.3"/>
    <property type="gene ID" value="ENSPANG00000022686.3"/>
</dbReference>
<dbReference type="SUPFAM" id="SSF53955">
    <property type="entry name" value="Lysozyme-like"/>
    <property type="match status" value="1"/>
</dbReference>
<feature type="transmembrane region" description="Helical" evidence="10">
    <location>
        <begin position="53"/>
        <end position="72"/>
    </location>
</feature>
<evidence type="ECO:0000256" key="1">
    <source>
        <dbReference type="ARBA" id="ARBA00004613"/>
    </source>
</evidence>
<evidence type="ECO:0000256" key="6">
    <source>
        <dbReference type="ARBA" id="ARBA00023157"/>
    </source>
</evidence>
<accession>A0A096NEZ3</accession>
<dbReference type="PANTHER" id="PTHR31698">
    <property type="entry name" value="LYSOZYME G FAMILY MEMBER"/>
    <property type="match status" value="1"/>
</dbReference>
<keyword evidence="5" id="KW-0378">Hydrolase</keyword>
<evidence type="ECO:0000256" key="2">
    <source>
        <dbReference type="ARBA" id="ARBA00008902"/>
    </source>
</evidence>
<gene>
    <name evidence="11" type="primary">LYG2</name>
</gene>
<keyword evidence="10" id="KW-1133">Transmembrane helix</keyword>
<evidence type="ECO:0000256" key="5">
    <source>
        <dbReference type="ARBA" id="ARBA00022801"/>
    </source>
</evidence>
<dbReference type="HOGENOM" id="CLU_089081_0_0_1"/>
<dbReference type="ExpressionAtlas" id="A0A096NEZ3">
    <property type="expression patterns" value="baseline"/>
</dbReference>
<keyword evidence="6" id="KW-1015">Disulfide bond</keyword>
<evidence type="ECO:0000313" key="11">
    <source>
        <dbReference type="Ensembl" id="ENSPANP00000011481.3"/>
    </source>
</evidence>
<proteinExistence type="inferred from homology"/>
<keyword evidence="10" id="KW-0472">Membrane</keyword>
<keyword evidence="12" id="KW-1185">Reference proteome</keyword>
<dbReference type="eggNOG" id="ENOG502RZXI">
    <property type="taxonomic scope" value="Eukaryota"/>
</dbReference>
<dbReference type="STRING" id="9555.ENSPANP00000011481"/>
<dbReference type="GO" id="GO:0003796">
    <property type="term" value="F:lysozyme activity"/>
    <property type="evidence" value="ECO:0007669"/>
    <property type="project" value="Ensembl"/>
</dbReference>
<organism evidence="11 12">
    <name type="scientific">Papio anubis</name>
    <name type="common">Olive baboon</name>
    <dbReference type="NCBI Taxonomy" id="9555"/>
    <lineage>
        <taxon>Eukaryota</taxon>
        <taxon>Metazoa</taxon>
        <taxon>Chordata</taxon>
        <taxon>Craniata</taxon>
        <taxon>Vertebrata</taxon>
        <taxon>Euteleostomi</taxon>
        <taxon>Mammalia</taxon>
        <taxon>Eutheria</taxon>
        <taxon>Euarchontoglires</taxon>
        <taxon>Primates</taxon>
        <taxon>Haplorrhini</taxon>
        <taxon>Catarrhini</taxon>
        <taxon>Cercopithecidae</taxon>
        <taxon>Cercopithecinae</taxon>
        <taxon>Papio</taxon>
    </lineage>
</organism>
<dbReference type="Gene3D" id="1.10.530.10">
    <property type="match status" value="1"/>
</dbReference>
<evidence type="ECO:0000256" key="4">
    <source>
        <dbReference type="ARBA" id="ARBA00022729"/>
    </source>
</evidence>
<reference evidence="11 12" key="1">
    <citation type="submission" date="2012-03" db="EMBL/GenBank/DDBJ databases">
        <title>Whole Genome Assembly of Papio anubis.</title>
        <authorList>
            <person name="Liu Y.L."/>
            <person name="Abraham K.A."/>
            <person name="Akbar H.A."/>
            <person name="Ali S.A."/>
            <person name="Anosike U.A."/>
            <person name="Aqrawi P.A."/>
            <person name="Arias F.A."/>
            <person name="Attaway T.A."/>
            <person name="Awwad R.A."/>
            <person name="Babu C.B."/>
            <person name="Bandaranaike D.B."/>
            <person name="Battles P.B."/>
            <person name="Bell A.B."/>
            <person name="Beltran B.B."/>
            <person name="Berhane-Mersha D.B."/>
            <person name="Bess C.B."/>
            <person name="Bickham C.B."/>
            <person name="Bolden T.B."/>
            <person name="Carter K.C."/>
            <person name="Chau D.C."/>
            <person name="Chavez A.C."/>
            <person name="Clerc-Blankenburg K.C."/>
            <person name="Coyle M.C."/>
            <person name="Dao M.D."/>
            <person name="Davila M.L.D."/>
            <person name="Davy-Carroll L.D."/>
            <person name="Denson S.D."/>
            <person name="Dinh H.D."/>
            <person name="Fernandez S.F."/>
            <person name="Fernando P.F."/>
            <person name="Forbes L.F."/>
            <person name="Francis C.F."/>
            <person name="Francisco L.F."/>
            <person name="Fu Q.F."/>
            <person name="Garcia-Iii R.G."/>
            <person name="Garrett T.G."/>
            <person name="Gross S.G."/>
            <person name="Gubbala S.G."/>
            <person name="Hirani K.H."/>
            <person name="Hogues M.H."/>
            <person name="Hollins B.H."/>
            <person name="Jackson L.J."/>
            <person name="Javaid M.J."/>
            <person name="Jhangiani S.J."/>
            <person name="Johnson A.J."/>
            <person name="Johnson B.J."/>
            <person name="Jones J.J."/>
            <person name="Joshi V.J."/>
            <person name="Kalu J.K."/>
            <person name="Khan N.K."/>
            <person name="Korchina V.K."/>
            <person name="Kovar C.K."/>
            <person name="Lago L.L."/>
            <person name="Lara F.L."/>
            <person name="Le T.-K.L."/>
            <person name="Lee S.L."/>
            <person name="Legall-Iii F.L."/>
            <person name="Lemon S.L."/>
            <person name="Liu J.L."/>
            <person name="Liu Y.-S.L."/>
            <person name="Liyanage D.L."/>
            <person name="Lopez J.L."/>
            <person name="Lorensuhewa L.L."/>
            <person name="Mata R.M."/>
            <person name="Mathew T.M."/>
            <person name="Mercado C.M."/>
            <person name="Mercado I.M."/>
            <person name="Morales K.M."/>
            <person name="Morgan M.M."/>
            <person name="Munidasa M.M."/>
            <person name="Ngo D.N."/>
            <person name="Nguyen L.N."/>
            <person name="Nguyen T.N."/>
            <person name="Nguyen N.N."/>
            <person name="Obregon M.O."/>
            <person name="Okwuonu G.O."/>
            <person name="Ongeri F.O."/>
            <person name="Onwere C.O."/>
            <person name="Osifeso I.O."/>
            <person name="Parra A.P."/>
            <person name="Patil S.P."/>
            <person name="Perez A.P."/>
            <person name="Perez Y.P."/>
            <person name="Pham C.P."/>
            <person name="Pu L.-L.P."/>
            <person name="Puazo M.P."/>
            <person name="Quiroz J.Q."/>
            <person name="Rouhana J.R."/>
            <person name="Ruiz M.R."/>
            <person name="Ruiz S.-J.R."/>
            <person name="Saada N.S."/>
            <person name="Santibanez J.S."/>
            <person name="Scheel M.S."/>
            <person name="Schneider B.S."/>
            <person name="Simmons D.S."/>
            <person name="Sisson I.S."/>
            <person name="Tang L.-Y.T."/>
            <person name="Thornton R.T."/>
            <person name="Tisius J.T."/>
            <person name="Toledanes G.T."/>
            <person name="Trejos Z.T."/>
            <person name="Usmani K.U."/>
            <person name="Varghese R.V."/>
            <person name="Vattathil S.V."/>
            <person name="Vee V.V."/>
            <person name="Walker D.W."/>
            <person name="Weissenberger G.W."/>
            <person name="White C.W."/>
            <person name="Williams A.W."/>
            <person name="Woodworth J.W."/>
            <person name="Wright R.W."/>
            <person name="Zhu Y.Z."/>
            <person name="Han Y.H."/>
            <person name="Newsham I.N."/>
            <person name="Nazareth L.N."/>
            <person name="Worley K.W."/>
            <person name="Muzny D.M."/>
            <person name="Rogers J.R."/>
            <person name="Gibbs R.G."/>
        </authorList>
    </citation>
    <scope>NUCLEOTIDE SEQUENCE [LARGE SCALE GENOMIC DNA]</scope>
</reference>
<dbReference type="CDD" id="cd01021">
    <property type="entry name" value="GEWL"/>
    <property type="match status" value="1"/>
</dbReference>
<dbReference type="Bgee" id="ENSPANG00000022686">
    <property type="expression patterns" value="Expressed in zone of skin and 6 other cell types or tissues"/>
</dbReference>
<comment type="function">
    <text evidence="8">May act as a potent antibacterial protein that may play a role in the innate immunity.</text>
</comment>
<dbReference type="PRINTS" id="PR00749">
    <property type="entry name" value="LYSOZYMEG"/>
</dbReference>
<name>A0A096NEZ3_PAPAN</name>
<keyword evidence="7" id="KW-0326">Glycosidase</keyword>
<reference evidence="11" key="3">
    <citation type="submission" date="2025-09" db="UniProtKB">
        <authorList>
            <consortium name="Ensembl"/>
        </authorList>
    </citation>
    <scope>IDENTIFICATION</scope>
</reference>
<dbReference type="GO" id="GO:0005576">
    <property type="term" value="C:extracellular region"/>
    <property type="evidence" value="ECO:0007669"/>
    <property type="project" value="UniProtKB-SubCell"/>
</dbReference>